<accession>A0A9X1F9C0</accession>
<organism evidence="1 2">
    <name type="scientific">Winogradskyella luteola</name>
    <dbReference type="NCBI Taxonomy" id="2828330"/>
    <lineage>
        <taxon>Bacteria</taxon>
        <taxon>Pseudomonadati</taxon>
        <taxon>Bacteroidota</taxon>
        <taxon>Flavobacteriia</taxon>
        <taxon>Flavobacteriales</taxon>
        <taxon>Flavobacteriaceae</taxon>
        <taxon>Winogradskyella</taxon>
    </lineage>
</organism>
<name>A0A9X1F9C0_9FLAO</name>
<gene>
    <name evidence="1" type="ORF">KCG49_06340</name>
</gene>
<comment type="caution">
    <text evidence="1">The sequence shown here is derived from an EMBL/GenBank/DDBJ whole genome shotgun (WGS) entry which is preliminary data.</text>
</comment>
<dbReference type="EMBL" id="JAGSPD010000004">
    <property type="protein sequence ID" value="MBV7268803.1"/>
    <property type="molecule type" value="Genomic_DNA"/>
</dbReference>
<dbReference type="Proteomes" id="UP001138894">
    <property type="component" value="Unassembled WGS sequence"/>
</dbReference>
<proteinExistence type="predicted"/>
<reference evidence="1" key="1">
    <citation type="submission" date="2021-04" db="EMBL/GenBank/DDBJ databases">
        <authorList>
            <person name="Pira H."/>
            <person name="Risdian C."/>
            <person name="Wink J."/>
        </authorList>
    </citation>
    <scope>NUCLEOTIDE SEQUENCE</scope>
    <source>
        <strain evidence="1">WHY3</strain>
    </source>
</reference>
<evidence type="ECO:0000313" key="2">
    <source>
        <dbReference type="Proteomes" id="UP001138894"/>
    </source>
</evidence>
<protein>
    <submittedName>
        <fullName evidence="1">Uncharacterized protein</fullName>
    </submittedName>
</protein>
<sequence>METGCKEMTEADILKLINNNELLNKKLEDLGIVEDNDKLKVELKYSELLTNKEKAHLFSEIEEFLPEFSKSEMGKNMFFKYGAGKIHIRICYTDAVCDYCYNDLMEIRRNK</sequence>
<dbReference type="AlphaFoldDB" id="A0A9X1F9C0"/>
<dbReference type="RefSeq" id="WP_218545349.1">
    <property type="nucleotide sequence ID" value="NZ_JAGSPD010000004.1"/>
</dbReference>
<keyword evidence="2" id="KW-1185">Reference proteome</keyword>
<evidence type="ECO:0000313" key="1">
    <source>
        <dbReference type="EMBL" id="MBV7268803.1"/>
    </source>
</evidence>